<evidence type="ECO:0000256" key="2">
    <source>
        <dbReference type="ARBA" id="ARBA00022552"/>
    </source>
</evidence>
<keyword evidence="3 6" id="KW-0489">Methyltransferase</keyword>
<name>A0A3M9N4Q1_9BACT</name>
<keyword evidence="2 6" id="KW-0698">rRNA processing</keyword>
<dbReference type="Pfam" id="PF00590">
    <property type="entry name" value="TP_methylase"/>
    <property type="match status" value="1"/>
</dbReference>
<evidence type="ECO:0000313" key="8">
    <source>
        <dbReference type="EMBL" id="RNI32375.1"/>
    </source>
</evidence>
<dbReference type="Proteomes" id="UP000271010">
    <property type="component" value="Unassembled WGS sequence"/>
</dbReference>
<gene>
    <name evidence="6 8" type="primary">rsmI</name>
    <name evidence="8" type="ORF">EFA69_03365</name>
</gene>
<keyword evidence="9" id="KW-1185">Reference proteome</keyword>
<comment type="similarity">
    <text evidence="6">Belongs to the methyltransferase superfamily. RsmI family.</text>
</comment>
<comment type="function">
    <text evidence="6">Catalyzes the 2'-O-methylation of the ribose of cytidine 1402 (C1402) in 16S rRNA.</text>
</comment>
<dbReference type="PANTHER" id="PTHR46111">
    <property type="entry name" value="RIBOSOMAL RNA SMALL SUBUNIT METHYLTRANSFERASE I"/>
    <property type="match status" value="1"/>
</dbReference>
<reference evidence="8 9" key="1">
    <citation type="submission" date="2018-11" db="EMBL/GenBank/DDBJ databases">
        <title>Rufibacter latericius sp. nov., isolated from water in Baiyang Lake.</title>
        <authorList>
            <person name="Yang Y."/>
        </authorList>
    </citation>
    <scope>NUCLEOTIDE SEQUENCE [LARGE SCALE GENOMIC DNA]</scope>
    <source>
        <strain evidence="8 9">MCC P1</strain>
    </source>
</reference>
<dbReference type="CDD" id="cd11648">
    <property type="entry name" value="RsmI"/>
    <property type="match status" value="1"/>
</dbReference>
<comment type="caution">
    <text evidence="8">The sequence shown here is derived from an EMBL/GenBank/DDBJ whole genome shotgun (WGS) entry which is preliminary data.</text>
</comment>
<feature type="domain" description="Tetrapyrrole methylase" evidence="7">
    <location>
        <begin position="10"/>
        <end position="208"/>
    </location>
</feature>
<dbReference type="Gene3D" id="3.30.950.10">
    <property type="entry name" value="Methyltransferase, Cobalt-precorrin-4 Transmethylase, Domain 2"/>
    <property type="match status" value="1"/>
</dbReference>
<evidence type="ECO:0000256" key="6">
    <source>
        <dbReference type="HAMAP-Rule" id="MF_01877"/>
    </source>
</evidence>
<dbReference type="GO" id="GO:0005737">
    <property type="term" value="C:cytoplasm"/>
    <property type="evidence" value="ECO:0007669"/>
    <property type="project" value="UniProtKB-SubCell"/>
</dbReference>
<evidence type="ECO:0000313" key="9">
    <source>
        <dbReference type="Proteomes" id="UP000271010"/>
    </source>
</evidence>
<evidence type="ECO:0000256" key="4">
    <source>
        <dbReference type="ARBA" id="ARBA00022679"/>
    </source>
</evidence>
<evidence type="ECO:0000259" key="7">
    <source>
        <dbReference type="Pfam" id="PF00590"/>
    </source>
</evidence>
<sequence length="229" mass="25661">MAEPTEETCLYLVPTPIGNLEDITLRAIRILKEVDVVLAEDTRTSGKLLNHLGIEKRMHSHHLHNEHKAVAHLVERLKKGEKMAMVSDAGTPGISDPGFLLVRACVQEGIKIECLPGPTAFVPALVKSGFSTDRFTFEGFLPVKKGRQTRLQSLAQEERTMIFYESPHRVLKTLEQFKEYFGAERQASVSREISKLFEETLNGTLEELVQTFTTKAIKGEFVIVVQGSK</sequence>
<dbReference type="HAMAP" id="MF_01877">
    <property type="entry name" value="16SrRNA_methyltr_I"/>
    <property type="match status" value="1"/>
</dbReference>
<dbReference type="PROSITE" id="PS01296">
    <property type="entry name" value="RSMI"/>
    <property type="match status" value="1"/>
</dbReference>
<keyword evidence="1 6" id="KW-0963">Cytoplasm</keyword>
<dbReference type="InterPro" id="IPR018063">
    <property type="entry name" value="SAM_MeTrfase_RsmI_CS"/>
</dbReference>
<dbReference type="PIRSF" id="PIRSF005917">
    <property type="entry name" value="MTase_YraL"/>
    <property type="match status" value="1"/>
</dbReference>
<proteinExistence type="inferred from homology"/>
<dbReference type="FunFam" id="3.30.950.10:FF:000002">
    <property type="entry name" value="Ribosomal RNA small subunit methyltransferase I"/>
    <property type="match status" value="1"/>
</dbReference>
<dbReference type="InterPro" id="IPR014777">
    <property type="entry name" value="4pyrrole_Mease_sub1"/>
</dbReference>
<dbReference type="Gene3D" id="3.40.1010.10">
    <property type="entry name" value="Cobalt-precorrin-4 Transmethylase, Domain 1"/>
    <property type="match status" value="1"/>
</dbReference>
<dbReference type="FunFam" id="3.40.1010.10:FF:000007">
    <property type="entry name" value="Ribosomal RNA small subunit methyltransferase I"/>
    <property type="match status" value="1"/>
</dbReference>
<dbReference type="InterPro" id="IPR000878">
    <property type="entry name" value="4pyrrol_Mease"/>
</dbReference>
<dbReference type="NCBIfam" id="TIGR00096">
    <property type="entry name" value="16S rRNA (cytidine(1402)-2'-O)-methyltransferase"/>
    <property type="match status" value="1"/>
</dbReference>
<dbReference type="EC" id="2.1.1.198" evidence="6"/>
<evidence type="ECO:0000256" key="1">
    <source>
        <dbReference type="ARBA" id="ARBA00022490"/>
    </source>
</evidence>
<comment type="subcellular location">
    <subcellularLocation>
        <location evidence="6">Cytoplasm</location>
    </subcellularLocation>
</comment>
<accession>A0A3M9N4Q1</accession>
<evidence type="ECO:0000256" key="5">
    <source>
        <dbReference type="ARBA" id="ARBA00022691"/>
    </source>
</evidence>
<dbReference type="AlphaFoldDB" id="A0A3M9N4Q1"/>
<dbReference type="GO" id="GO:0070677">
    <property type="term" value="F:rRNA (cytosine-2'-O-)-methyltransferase activity"/>
    <property type="evidence" value="ECO:0007669"/>
    <property type="project" value="UniProtKB-UniRule"/>
</dbReference>
<evidence type="ECO:0000256" key="3">
    <source>
        <dbReference type="ARBA" id="ARBA00022603"/>
    </source>
</evidence>
<organism evidence="8 9">
    <name type="scientific">Rufibacter immobilis</name>
    <dbReference type="NCBI Taxonomy" id="1348778"/>
    <lineage>
        <taxon>Bacteria</taxon>
        <taxon>Pseudomonadati</taxon>
        <taxon>Bacteroidota</taxon>
        <taxon>Cytophagia</taxon>
        <taxon>Cytophagales</taxon>
        <taxon>Hymenobacteraceae</taxon>
        <taxon>Rufibacter</taxon>
    </lineage>
</organism>
<dbReference type="InterPro" id="IPR008189">
    <property type="entry name" value="rRNA_ssu_MeTfrase_I"/>
</dbReference>
<dbReference type="InterPro" id="IPR035996">
    <property type="entry name" value="4pyrrol_Methylase_sf"/>
</dbReference>
<dbReference type="RefSeq" id="WP_123131675.1">
    <property type="nucleotide sequence ID" value="NZ_RJJE01000002.1"/>
</dbReference>
<keyword evidence="4 6" id="KW-0808">Transferase</keyword>
<dbReference type="OrthoDB" id="9809084at2"/>
<dbReference type="InterPro" id="IPR014776">
    <property type="entry name" value="4pyrrole_Mease_sub2"/>
</dbReference>
<dbReference type="EMBL" id="RJJE01000002">
    <property type="protein sequence ID" value="RNI32375.1"/>
    <property type="molecule type" value="Genomic_DNA"/>
</dbReference>
<dbReference type="PANTHER" id="PTHR46111:SF1">
    <property type="entry name" value="RIBOSOMAL RNA SMALL SUBUNIT METHYLTRANSFERASE I"/>
    <property type="match status" value="1"/>
</dbReference>
<protein>
    <recommendedName>
        <fullName evidence="6">Ribosomal RNA small subunit methyltransferase I</fullName>
        <ecNumber evidence="6">2.1.1.198</ecNumber>
    </recommendedName>
    <alternativeName>
        <fullName evidence="6">16S rRNA 2'-O-ribose C1402 methyltransferase</fullName>
    </alternativeName>
    <alternativeName>
        <fullName evidence="6">rRNA (cytidine-2'-O-)-methyltransferase RsmI</fullName>
    </alternativeName>
</protein>
<keyword evidence="5 6" id="KW-0949">S-adenosyl-L-methionine</keyword>
<dbReference type="SUPFAM" id="SSF53790">
    <property type="entry name" value="Tetrapyrrole methylase"/>
    <property type="match status" value="1"/>
</dbReference>
<comment type="catalytic activity">
    <reaction evidence="6">
        <text>cytidine(1402) in 16S rRNA + S-adenosyl-L-methionine = 2'-O-methylcytidine(1402) in 16S rRNA + S-adenosyl-L-homocysteine + H(+)</text>
        <dbReference type="Rhea" id="RHEA:42924"/>
        <dbReference type="Rhea" id="RHEA-COMP:10285"/>
        <dbReference type="Rhea" id="RHEA-COMP:10286"/>
        <dbReference type="ChEBI" id="CHEBI:15378"/>
        <dbReference type="ChEBI" id="CHEBI:57856"/>
        <dbReference type="ChEBI" id="CHEBI:59789"/>
        <dbReference type="ChEBI" id="CHEBI:74495"/>
        <dbReference type="ChEBI" id="CHEBI:82748"/>
        <dbReference type="EC" id="2.1.1.198"/>
    </reaction>
</comment>